<keyword evidence="1" id="KW-0175">Coiled coil</keyword>
<protein>
    <recommendedName>
        <fullName evidence="2">Aminotransferase-like plant mobile domain-containing protein</fullName>
    </recommendedName>
</protein>
<name>A0AAP0WU78_LIQFO</name>
<evidence type="ECO:0000256" key="1">
    <source>
        <dbReference type="SAM" id="Coils"/>
    </source>
</evidence>
<organism evidence="3 4">
    <name type="scientific">Liquidambar formosana</name>
    <name type="common">Formosan gum</name>
    <dbReference type="NCBI Taxonomy" id="63359"/>
    <lineage>
        <taxon>Eukaryota</taxon>
        <taxon>Viridiplantae</taxon>
        <taxon>Streptophyta</taxon>
        <taxon>Embryophyta</taxon>
        <taxon>Tracheophyta</taxon>
        <taxon>Spermatophyta</taxon>
        <taxon>Magnoliopsida</taxon>
        <taxon>eudicotyledons</taxon>
        <taxon>Gunneridae</taxon>
        <taxon>Pentapetalae</taxon>
        <taxon>Saxifragales</taxon>
        <taxon>Altingiaceae</taxon>
        <taxon>Liquidambar</taxon>
    </lineage>
</organism>
<gene>
    <name evidence="3" type="ORF">L1049_013362</name>
</gene>
<dbReference type="PANTHER" id="PTHR34835">
    <property type="entry name" value="OS07G0283600 PROTEIN-RELATED"/>
    <property type="match status" value="1"/>
</dbReference>
<sequence length="383" mass="43624">MCAQVRIRHSCAIEKLRVINDSLTHEQRKMIEKTPFHVLLDIPNTEINGYLLSALIEGWDEGVNGFWIKGKLVRFTLHDVACILGLRVGGTAVRVFDEYGSSQLHDLLRASFPGQPLTRALVQNLIKKCEGIASLEDFCRVYIAFAFTTFLFPLPSRGIHGNFFSLLDNLDDLGEYGWGKAVYDFLVDGICHAVKTRKREKNSSEIRIKGCAPLLQLWALEHTLMVKPGTSKCLWPRIRNWTSKTLTNNDAHAMIYSIEGDKEVVNVLAPSKQELKEVIIIESMHDADYLSLCTPVSSNHANVKALPDSKFKYEEKCVEYQKLLQEHDQLRNEHESLKGTLVLCRVMYEKKCGEYDQLLQAYEGLMKGKHTGGTRKRKKKRII</sequence>
<feature type="domain" description="Aminotransferase-like plant mobile" evidence="2">
    <location>
        <begin position="43"/>
        <end position="245"/>
    </location>
</feature>
<accession>A0AAP0WU78</accession>
<evidence type="ECO:0000313" key="4">
    <source>
        <dbReference type="Proteomes" id="UP001415857"/>
    </source>
</evidence>
<evidence type="ECO:0000259" key="2">
    <source>
        <dbReference type="Pfam" id="PF10536"/>
    </source>
</evidence>
<evidence type="ECO:0000313" key="3">
    <source>
        <dbReference type="EMBL" id="KAK9279682.1"/>
    </source>
</evidence>
<dbReference type="AlphaFoldDB" id="A0AAP0WU78"/>
<keyword evidence="4" id="KW-1185">Reference proteome</keyword>
<dbReference type="Pfam" id="PF10536">
    <property type="entry name" value="PMD"/>
    <property type="match status" value="1"/>
</dbReference>
<proteinExistence type="predicted"/>
<feature type="coiled-coil region" evidence="1">
    <location>
        <begin position="313"/>
        <end position="340"/>
    </location>
</feature>
<comment type="caution">
    <text evidence="3">The sequence shown here is derived from an EMBL/GenBank/DDBJ whole genome shotgun (WGS) entry which is preliminary data.</text>
</comment>
<dbReference type="InterPro" id="IPR019557">
    <property type="entry name" value="AminoTfrase-like_pln_mobile"/>
</dbReference>
<reference evidence="3 4" key="1">
    <citation type="journal article" date="2024" name="Plant J.">
        <title>Genome sequences and population genomics reveal climatic adaptation and genomic divergence between two closely related sweetgum species.</title>
        <authorList>
            <person name="Xu W.Q."/>
            <person name="Ren C.Q."/>
            <person name="Zhang X.Y."/>
            <person name="Comes H.P."/>
            <person name="Liu X.H."/>
            <person name="Li Y.G."/>
            <person name="Kettle C.J."/>
            <person name="Jalonen R."/>
            <person name="Gaisberger H."/>
            <person name="Ma Y.Z."/>
            <person name="Qiu Y.X."/>
        </authorList>
    </citation>
    <scope>NUCLEOTIDE SEQUENCE [LARGE SCALE GENOMIC DNA]</scope>
    <source>
        <strain evidence="3">Hangzhou</strain>
    </source>
</reference>
<dbReference type="EMBL" id="JBBPBK010000008">
    <property type="protein sequence ID" value="KAK9279682.1"/>
    <property type="molecule type" value="Genomic_DNA"/>
</dbReference>
<dbReference type="Proteomes" id="UP001415857">
    <property type="component" value="Unassembled WGS sequence"/>
</dbReference>